<keyword evidence="2" id="KW-1133">Transmembrane helix</keyword>
<gene>
    <name evidence="4" type="ORF">NEOLI_004619</name>
</gene>
<feature type="region of interest" description="Disordered" evidence="1">
    <location>
        <begin position="153"/>
        <end position="220"/>
    </location>
</feature>
<protein>
    <recommendedName>
        <fullName evidence="3">TECPR1-like DysF domain-containing protein</fullName>
    </recommendedName>
</protein>
<dbReference type="InterPro" id="IPR010482">
    <property type="entry name" value="TECPR1-like_DysF"/>
</dbReference>
<keyword evidence="5" id="KW-1185">Reference proteome</keyword>
<dbReference type="GO" id="GO:0005778">
    <property type="term" value="C:peroxisomal membrane"/>
    <property type="evidence" value="ECO:0007669"/>
    <property type="project" value="UniProtKB-ARBA"/>
</dbReference>
<accession>A0A1U7LMJ6</accession>
<comment type="caution">
    <text evidence="4">The sequence shown here is derived from an EMBL/GenBank/DDBJ whole genome shotgun (WGS) entry which is preliminary data.</text>
</comment>
<keyword evidence="2" id="KW-0812">Transmembrane</keyword>
<dbReference type="Pfam" id="PF06398">
    <property type="entry name" value="Pex24p"/>
    <property type="match status" value="1"/>
</dbReference>
<evidence type="ECO:0000313" key="5">
    <source>
        <dbReference type="Proteomes" id="UP000186594"/>
    </source>
</evidence>
<evidence type="ECO:0000256" key="2">
    <source>
        <dbReference type="SAM" id="Phobius"/>
    </source>
</evidence>
<proteinExistence type="predicted"/>
<evidence type="ECO:0000256" key="1">
    <source>
        <dbReference type="SAM" id="MobiDB-lite"/>
    </source>
</evidence>
<evidence type="ECO:0000259" key="3">
    <source>
        <dbReference type="Pfam" id="PF06398"/>
    </source>
</evidence>
<keyword evidence="2" id="KW-0472">Membrane</keyword>
<feature type="compositionally biased region" description="Low complexity" evidence="1">
    <location>
        <begin position="153"/>
        <end position="173"/>
    </location>
</feature>
<sequence length="386" mass="43089">MQGTSHVCTCVLPPYLLSSPALPRTLPSSLLPVLYPLPYYPYSTLFPTTRTLSLTHTLSAPLPLPYTPSALPDAPRCPRGRRHAGRPALLARPRPLALALALLALALAPPHDKQLPPLLCPHRRHLRDPGPHRRPLCLDRARLLALRPARVHPPLSAPASAPRAARAAAAAAPHRPRPHRRPPPVAAVLPRAPRPGPKQSLHAQHAPHPGTRPLAPPFPADRQNSMADYVDLYDSLAARFAILARQDLNTWLAYLSLSLIAASLLFAKYLPWRFLIITTVWTAVLSLHPNFPRSSLNLRPLLRKGRDSLARDFVLEPPQVTLVQTFQRQKLLNDTWMDLGVPLSHVLPPVGWDYIGEWTHLDWVEKDAVRKRRLTRHVVRHVLIQP</sequence>
<feature type="domain" description="TECPR1-like DysF" evidence="3">
    <location>
        <begin position="221"/>
        <end position="297"/>
    </location>
</feature>
<dbReference type="AlphaFoldDB" id="A0A1U7LMJ6"/>
<feature type="transmembrane region" description="Helical" evidence="2">
    <location>
        <begin position="248"/>
        <end position="266"/>
    </location>
</feature>
<dbReference type="EMBL" id="LXFE01001124">
    <property type="protein sequence ID" value="OLL23890.1"/>
    <property type="molecule type" value="Genomic_DNA"/>
</dbReference>
<reference evidence="4 5" key="1">
    <citation type="submission" date="2016-04" db="EMBL/GenBank/DDBJ databases">
        <title>Evolutionary innovation and constraint leading to complex multicellularity in the Ascomycota.</title>
        <authorList>
            <person name="Cisse O."/>
            <person name="Nguyen A."/>
            <person name="Hewitt D.A."/>
            <person name="Jedd G."/>
            <person name="Stajich J.E."/>
        </authorList>
    </citation>
    <scope>NUCLEOTIDE SEQUENCE [LARGE SCALE GENOMIC DNA]</scope>
    <source>
        <strain evidence="4 5">DAH-3</strain>
    </source>
</reference>
<dbReference type="GO" id="GO:0007031">
    <property type="term" value="P:peroxisome organization"/>
    <property type="evidence" value="ECO:0007669"/>
    <property type="project" value="UniProtKB-ARBA"/>
</dbReference>
<organism evidence="4 5">
    <name type="scientific">Neolecta irregularis (strain DAH-3)</name>
    <dbReference type="NCBI Taxonomy" id="1198029"/>
    <lineage>
        <taxon>Eukaryota</taxon>
        <taxon>Fungi</taxon>
        <taxon>Dikarya</taxon>
        <taxon>Ascomycota</taxon>
        <taxon>Taphrinomycotina</taxon>
        <taxon>Neolectales</taxon>
        <taxon>Neolectaceae</taxon>
        <taxon>Neolecta</taxon>
    </lineage>
</organism>
<dbReference type="Proteomes" id="UP000186594">
    <property type="component" value="Unassembled WGS sequence"/>
</dbReference>
<evidence type="ECO:0000313" key="4">
    <source>
        <dbReference type="EMBL" id="OLL23890.1"/>
    </source>
</evidence>
<name>A0A1U7LMJ6_NEOID</name>